<evidence type="ECO:0000313" key="2">
    <source>
        <dbReference type="EMBL" id="CAI6237114.1"/>
    </source>
</evidence>
<keyword evidence="3" id="KW-1185">Reference proteome</keyword>
<dbReference type="Pfam" id="PF20434">
    <property type="entry name" value="BD-FAE"/>
    <property type="match status" value="1"/>
</dbReference>
<sequence>MAHLQKLGTSISDQILPTFAYYAPLLRANASTIRSTPCSTFTYGPSDRHKLDVYTPLKHSITGSRHPVLIFFYGGGFVQGHRTLPLPILDGLVHANVASFFVQKYGYTVVVPDYRLLSHGAEFPSGGEDVALTMQWVSENVDKLGPAEEKSNFEVDLFLLGNSAGGVHVSTFLLSDTFNGVRADLLNAEKTKLRGVVFLSVPFSYDMVHDEAKREVLEKYFGNAEQNCPSTLLKGARRSDPGALDFVKAGTRLLVLNAEWDPEDECLRPRDEFIQEWGKFEDSTSGDALVVDSILGQNHISPFLALGTGVESEEAWGYLVAKFCTGSR</sequence>
<dbReference type="InterPro" id="IPR049492">
    <property type="entry name" value="BD-FAE-like_dom"/>
</dbReference>
<organism evidence="2 3">
    <name type="scientific">Periconia digitata</name>
    <dbReference type="NCBI Taxonomy" id="1303443"/>
    <lineage>
        <taxon>Eukaryota</taxon>
        <taxon>Fungi</taxon>
        <taxon>Dikarya</taxon>
        <taxon>Ascomycota</taxon>
        <taxon>Pezizomycotina</taxon>
        <taxon>Dothideomycetes</taxon>
        <taxon>Pleosporomycetidae</taxon>
        <taxon>Pleosporales</taxon>
        <taxon>Massarineae</taxon>
        <taxon>Periconiaceae</taxon>
        <taxon>Periconia</taxon>
    </lineage>
</organism>
<name>A0A9W4U1T4_9PLEO</name>
<dbReference type="Proteomes" id="UP001152607">
    <property type="component" value="Unassembled WGS sequence"/>
</dbReference>
<dbReference type="EMBL" id="CAOQHR010000001">
    <property type="protein sequence ID" value="CAI6237114.1"/>
    <property type="molecule type" value="Genomic_DNA"/>
</dbReference>
<dbReference type="SUPFAM" id="SSF53474">
    <property type="entry name" value="alpha/beta-Hydrolases"/>
    <property type="match status" value="1"/>
</dbReference>
<reference evidence="2" key="1">
    <citation type="submission" date="2023-01" db="EMBL/GenBank/DDBJ databases">
        <authorList>
            <person name="Van Ghelder C."/>
            <person name="Rancurel C."/>
        </authorList>
    </citation>
    <scope>NUCLEOTIDE SEQUENCE</scope>
    <source>
        <strain evidence="2">CNCM I-4278</strain>
    </source>
</reference>
<accession>A0A9W4U1T4</accession>
<proteinExistence type="predicted"/>
<feature type="domain" description="BD-FAE-like" evidence="1">
    <location>
        <begin position="51"/>
        <end position="172"/>
    </location>
</feature>
<dbReference type="Gene3D" id="3.40.50.1820">
    <property type="entry name" value="alpha/beta hydrolase"/>
    <property type="match status" value="1"/>
</dbReference>
<dbReference type="PANTHER" id="PTHR23024:SF624">
    <property type="entry name" value="ALPHA_BETA HYDROLASE FOLD-3 DOMAIN-CONTAINING PROTEIN"/>
    <property type="match status" value="1"/>
</dbReference>
<dbReference type="InterPro" id="IPR050466">
    <property type="entry name" value="Carboxylest/Gibb_receptor"/>
</dbReference>
<dbReference type="InterPro" id="IPR029058">
    <property type="entry name" value="AB_hydrolase_fold"/>
</dbReference>
<evidence type="ECO:0000313" key="3">
    <source>
        <dbReference type="Proteomes" id="UP001152607"/>
    </source>
</evidence>
<dbReference type="AlphaFoldDB" id="A0A9W4U1T4"/>
<evidence type="ECO:0000259" key="1">
    <source>
        <dbReference type="Pfam" id="PF20434"/>
    </source>
</evidence>
<protein>
    <recommendedName>
        <fullName evidence="1">BD-FAE-like domain-containing protein</fullName>
    </recommendedName>
</protein>
<comment type="caution">
    <text evidence="2">The sequence shown here is derived from an EMBL/GenBank/DDBJ whole genome shotgun (WGS) entry which is preliminary data.</text>
</comment>
<dbReference type="PANTHER" id="PTHR23024">
    <property type="entry name" value="ARYLACETAMIDE DEACETYLASE"/>
    <property type="match status" value="1"/>
</dbReference>
<dbReference type="OrthoDB" id="433474at2759"/>
<gene>
    <name evidence="2" type="ORF">PDIGIT_LOCUS440</name>
</gene>